<reference evidence="3" key="1">
    <citation type="submission" date="2022-03" db="EMBL/GenBank/DDBJ databases">
        <authorList>
            <person name="Tunstrom K."/>
        </authorList>
    </citation>
    <scope>NUCLEOTIDE SEQUENCE</scope>
</reference>
<evidence type="ECO:0000259" key="2">
    <source>
        <dbReference type="Pfam" id="PF07727"/>
    </source>
</evidence>
<dbReference type="Proteomes" id="UP001153954">
    <property type="component" value="Unassembled WGS sequence"/>
</dbReference>
<dbReference type="Pfam" id="PF07727">
    <property type="entry name" value="RVT_2"/>
    <property type="match status" value="1"/>
</dbReference>
<dbReference type="InterPro" id="IPR013103">
    <property type="entry name" value="RVT_2"/>
</dbReference>
<dbReference type="AlphaFoldDB" id="A0AAU9USQ4"/>
<proteinExistence type="predicted"/>
<gene>
    <name evidence="3" type="ORF">EEDITHA_LOCUS15720</name>
</gene>
<feature type="domain" description="Reverse transcriptase Ty1/copia-type" evidence="2">
    <location>
        <begin position="132"/>
        <end position="273"/>
    </location>
</feature>
<feature type="compositionally biased region" description="Basic and acidic residues" evidence="1">
    <location>
        <begin position="18"/>
        <end position="44"/>
    </location>
</feature>
<evidence type="ECO:0000313" key="4">
    <source>
        <dbReference type="Proteomes" id="UP001153954"/>
    </source>
</evidence>
<dbReference type="EMBL" id="CAKOGL010000023">
    <property type="protein sequence ID" value="CAH2100912.1"/>
    <property type="molecule type" value="Genomic_DNA"/>
</dbReference>
<name>A0AAU9USQ4_EUPED</name>
<sequence>MENIDDSSMTTITVNESRSPEDVKEEEVSLSKEQDTSESQKDKTFIPSNSSSNADDSYSDTLSPEDLDLLSSQCDTNVPEKRVRRKPDFYNVASMCAEISGEQLTTSDVLNSSEKEQWQCAIKDELKSFSENDTWELVDRPKGKTVVKAKWVFKRKFNSDGEVRYRARLVAKGFTQKKGIDFDTFSPVLRYSTFRLLLALSVQLDLKMNHLDVPTAFLNGFLKETVYMEVPECSEFNNCKNKVLRLKRAIYGLKQSARAWYIRVEDCLLKLGYVF</sequence>
<feature type="compositionally biased region" description="Polar residues" evidence="1">
    <location>
        <begin position="1"/>
        <end position="17"/>
    </location>
</feature>
<evidence type="ECO:0000313" key="3">
    <source>
        <dbReference type="EMBL" id="CAH2100912.1"/>
    </source>
</evidence>
<accession>A0AAU9USQ4</accession>
<organism evidence="3 4">
    <name type="scientific">Euphydryas editha</name>
    <name type="common">Edith's checkerspot</name>
    <dbReference type="NCBI Taxonomy" id="104508"/>
    <lineage>
        <taxon>Eukaryota</taxon>
        <taxon>Metazoa</taxon>
        <taxon>Ecdysozoa</taxon>
        <taxon>Arthropoda</taxon>
        <taxon>Hexapoda</taxon>
        <taxon>Insecta</taxon>
        <taxon>Pterygota</taxon>
        <taxon>Neoptera</taxon>
        <taxon>Endopterygota</taxon>
        <taxon>Lepidoptera</taxon>
        <taxon>Glossata</taxon>
        <taxon>Ditrysia</taxon>
        <taxon>Papilionoidea</taxon>
        <taxon>Nymphalidae</taxon>
        <taxon>Nymphalinae</taxon>
        <taxon>Euphydryas</taxon>
    </lineage>
</organism>
<feature type="compositionally biased region" description="Low complexity" evidence="1">
    <location>
        <begin position="48"/>
        <end position="60"/>
    </location>
</feature>
<keyword evidence="4" id="KW-1185">Reference proteome</keyword>
<protein>
    <recommendedName>
        <fullName evidence="2">Reverse transcriptase Ty1/copia-type domain-containing protein</fullName>
    </recommendedName>
</protein>
<comment type="caution">
    <text evidence="3">The sequence shown here is derived from an EMBL/GenBank/DDBJ whole genome shotgun (WGS) entry which is preliminary data.</text>
</comment>
<feature type="region of interest" description="Disordered" evidence="1">
    <location>
        <begin position="1"/>
        <end position="74"/>
    </location>
</feature>
<evidence type="ECO:0000256" key="1">
    <source>
        <dbReference type="SAM" id="MobiDB-lite"/>
    </source>
</evidence>